<reference evidence="2 3" key="1">
    <citation type="submission" date="2024-08" db="EMBL/GenBank/DDBJ databases">
        <title>Whole-genome sequencing of halo(alkali)philic microorganisms from hypersaline lakes.</title>
        <authorList>
            <person name="Sorokin D.Y."/>
            <person name="Merkel A.Y."/>
            <person name="Messina E."/>
            <person name="Yakimov M."/>
        </authorList>
    </citation>
    <scope>NUCLEOTIDE SEQUENCE [LARGE SCALE GENOMIC DNA]</scope>
    <source>
        <strain evidence="2 3">AB-hyl4</strain>
    </source>
</reference>
<dbReference type="InterPro" id="IPR001036">
    <property type="entry name" value="Acrflvin-R"/>
</dbReference>
<feature type="transmembrane region" description="Helical" evidence="1">
    <location>
        <begin position="1017"/>
        <end position="1040"/>
    </location>
</feature>
<dbReference type="PANTHER" id="PTHR32063:SF0">
    <property type="entry name" value="SWARMING MOTILITY PROTEIN SWRC"/>
    <property type="match status" value="1"/>
</dbReference>
<feature type="transmembrane region" description="Helical" evidence="1">
    <location>
        <begin position="12"/>
        <end position="34"/>
    </location>
</feature>
<keyword evidence="1" id="KW-0472">Membrane</keyword>
<dbReference type="Gene3D" id="1.20.1640.10">
    <property type="entry name" value="Multidrug efflux transporter AcrB transmembrane domain"/>
    <property type="match status" value="2"/>
</dbReference>
<keyword evidence="1" id="KW-0812">Transmembrane</keyword>
<dbReference type="SUPFAM" id="SSF82693">
    <property type="entry name" value="Multidrug efflux transporter AcrB pore domain, PN1, PN2, PC1 and PC2 subdomains"/>
    <property type="match status" value="3"/>
</dbReference>
<dbReference type="PANTHER" id="PTHR32063">
    <property type="match status" value="1"/>
</dbReference>
<dbReference type="SUPFAM" id="SSF82866">
    <property type="entry name" value="Multidrug efflux transporter AcrB transmembrane domain"/>
    <property type="match status" value="2"/>
</dbReference>
<name>A0ABV4UBB3_9BACT</name>
<feature type="transmembrane region" description="Helical" evidence="1">
    <location>
        <begin position="428"/>
        <end position="448"/>
    </location>
</feature>
<accession>A0ABV4UBB3</accession>
<feature type="transmembrane region" description="Helical" evidence="1">
    <location>
        <begin position="884"/>
        <end position="903"/>
    </location>
</feature>
<feature type="transmembrane region" description="Helical" evidence="1">
    <location>
        <begin position="388"/>
        <end position="408"/>
    </location>
</feature>
<dbReference type="Gene3D" id="3.30.70.1430">
    <property type="entry name" value="Multidrug efflux transporter AcrB pore domain"/>
    <property type="match status" value="2"/>
</dbReference>
<dbReference type="PRINTS" id="PR00702">
    <property type="entry name" value="ACRIFLAVINRP"/>
</dbReference>
<dbReference type="SUPFAM" id="SSF82714">
    <property type="entry name" value="Multidrug efflux transporter AcrB TolC docking domain, DN and DC subdomains"/>
    <property type="match status" value="2"/>
</dbReference>
<keyword evidence="3" id="KW-1185">Reference proteome</keyword>
<feature type="transmembrane region" description="Helical" evidence="1">
    <location>
        <begin position="460"/>
        <end position="487"/>
    </location>
</feature>
<dbReference type="Gene3D" id="3.30.70.1320">
    <property type="entry name" value="Multidrug efflux transporter AcrB pore domain like"/>
    <property type="match status" value="1"/>
</dbReference>
<evidence type="ECO:0000256" key="1">
    <source>
        <dbReference type="SAM" id="Phobius"/>
    </source>
</evidence>
<dbReference type="Proteomes" id="UP001575105">
    <property type="component" value="Unassembled WGS sequence"/>
</dbReference>
<sequence length="1052" mass="115324">MRITNLSVGRPIFTIMVVLIVLILGVVSLTRLPIDLMPELTYPTLTVATNYENAAPEEMEELVTRPIEEAVAAVPGVEELTSISAEGQSQVRVTFTWGTNLDEASNDIRDRLDRIINRLPDDADRPQLRKFDAAQFPILLLGASSRLDPIELRQLIDNQLKQRIERIPGVAALDVWGGLEREIQVNLDPDKIRALDLPLDVVVQGIRDANINVPAGTIERGRFDVTLRTPGEFTSLDELRGTTILEREGQPIYLGQVANVLDTHQRQTRFIRINGEPGVRLAVRKQSGTNTVQVANEVLRELNRVNNDFPQVNLVPVINTATYIERAITNVGRTILIGGTLALFVLLFFLRNIRSTLVIGTAIPISIIATFTLLYFNGFTLNLMTLGGLALGVGMMVDSSIVVLENIYRLREEGLDAKQAAVQGTEQVTPAIVASTITTLVIFLPLVFVEGIAGVMFLQFAYVVAFALICSLLVALTLVPMLAARLLKAPPRPRPRNLDSAALEMSMPQPAVAMQSGIGNRLFAVSGAMFDRIEASYKELLTNVLRWRLVTLLVVGLVFAGAIWLVPYVGTEFMPETDEGEVRVNVEAETGTRVELVDQIMHRVEAIVAAEVADEVENMVVNVGASGWRPSARSRGDIQMSLVPDRERTRSSEQVAADLRPLLSDIPGVEIRTRASQGIASRLMSRGGGDGDSLAIEVRGFELSTLAALADEVQRALEGVPGITDVRLSREAGSPQQLFRIDRTRAADLGLSVNRIARTLETAVAGTRAADYREAGYEYPIRVRLDNVEQMDIDEILNLTVMNRRDEQVALRNVVELAGGEGPTQIERKDQQRLVQVNANIADRDLGSVVRDIRESLRDIPVPRNYEVIIAGDYEDQQEAFSELGLSLILALMLVYMVMACLYESLRDPVVVMFAVPLALIGVVIMLLLTNTTFNVQSFIGIIMLGGIVVNNAILIVDQATRLRRDEHQPTREAVSEAGRRRLRPILMTTCTTALGLTPLALGLGEGADAQAPMARAVVGGLLSASLITLVVIPVLYSYFHRDPAPHQATPA</sequence>
<feature type="transmembrane region" description="Helical" evidence="1">
    <location>
        <begin position="910"/>
        <end position="930"/>
    </location>
</feature>
<evidence type="ECO:0000313" key="3">
    <source>
        <dbReference type="Proteomes" id="UP001575105"/>
    </source>
</evidence>
<dbReference type="Pfam" id="PF00873">
    <property type="entry name" value="ACR_tran"/>
    <property type="match status" value="1"/>
</dbReference>
<protein>
    <submittedName>
        <fullName evidence="2">Efflux RND transporter permease subunit</fullName>
    </submittedName>
</protein>
<organism evidence="2 3">
    <name type="scientific">Natronomicrosphaera hydrolytica</name>
    <dbReference type="NCBI Taxonomy" id="3242702"/>
    <lineage>
        <taxon>Bacteria</taxon>
        <taxon>Pseudomonadati</taxon>
        <taxon>Planctomycetota</taxon>
        <taxon>Phycisphaerae</taxon>
        <taxon>Phycisphaerales</taxon>
        <taxon>Phycisphaeraceae</taxon>
        <taxon>Natronomicrosphaera</taxon>
    </lineage>
</organism>
<feature type="transmembrane region" description="Helical" evidence="1">
    <location>
        <begin position="547"/>
        <end position="566"/>
    </location>
</feature>
<feature type="transmembrane region" description="Helical" evidence="1">
    <location>
        <begin position="986"/>
        <end position="1005"/>
    </location>
</feature>
<dbReference type="Gene3D" id="3.30.70.1440">
    <property type="entry name" value="Multidrug efflux transporter AcrB pore domain"/>
    <property type="match status" value="1"/>
</dbReference>
<evidence type="ECO:0000313" key="2">
    <source>
        <dbReference type="EMBL" id="MFA9480237.1"/>
    </source>
</evidence>
<gene>
    <name evidence="2" type="ORF">ACERK3_18345</name>
</gene>
<feature type="transmembrane region" description="Helical" evidence="1">
    <location>
        <begin position="331"/>
        <end position="350"/>
    </location>
</feature>
<feature type="transmembrane region" description="Helical" evidence="1">
    <location>
        <begin position="936"/>
        <end position="957"/>
    </location>
</feature>
<dbReference type="RefSeq" id="WP_425347161.1">
    <property type="nucleotide sequence ID" value="NZ_JBGUBD010000017.1"/>
</dbReference>
<dbReference type="InterPro" id="IPR027463">
    <property type="entry name" value="AcrB_DN_DC_subdom"/>
</dbReference>
<feature type="transmembrane region" description="Helical" evidence="1">
    <location>
        <begin position="357"/>
        <end position="376"/>
    </location>
</feature>
<comment type="caution">
    <text evidence="2">The sequence shown here is derived from an EMBL/GenBank/DDBJ whole genome shotgun (WGS) entry which is preliminary data.</text>
</comment>
<keyword evidence="1" id="KW-1133">Transmembrane helix</keyword>
<proteinExistence type="predicted"/>
<dbReference type="Gene3D" id="3.30.2090.10">
    <property type="entry name" value="Multidrug efflux transporter AcrB TolC docking domain, DN and DC subdomains"/>
    <property type="match status" value="2"/>
</dbReference>
<dbReference type="EMBL" id="JBGUBD010000017">
    <property type="protein sequence ID" value="MFA9480237.1"/>
    <property type="molecule type" value="Genomic_DNA"/>
</dbReference>